<evidence type="ECO:0000256" key="5">
    <source>
        <dbReference type="ARBA" id="ARBA00022692"/>
    </source>
</evidence>
<comment type="similarity">
    <text evidence="2">Belongs to the binding-protein-dependent transport system permease family. FecCD subfamily.</text>
</comment>
<dbReference type="Pfam" id="PF01032">
    <property type="entry name" value="FecCD"/>
    <property type="match status" value="1"/>
</dbReference>
<evidence type="ECO:0000256" key="4">
    <source>
        <dbReference type="ARBA" id="ARBA00022475"/>
    </source>
</evidence>
<dbReference type="InterPro" id="IPR037294">
    <property type="entry name" value="ABC_BtuC-like"/>
</dbReference>
<evidence type="ECO:0000313" key="8">
    <source>
        <dbReference type="EMBL" id="EGY29527.1"/>
    </source>
</evidence>
<organism evidence="8 9">
    <name type="scientific">Candidatus Regiella insecticola 5.15</name>
    <dbReference type="NCBI Taxonomy" id="1005043"/>
    <lineage>
        <taxon>Bacteria</taxon>
        <taxon>Pseudomonadati</taxon>
        <taxon>Pseudomonadota</taxon>
        <taxon>Gammaproteobacteria</taxon>
        <taxon>Enterobacterales</taxon>
        <taxon>Enterobacteriaceae</taxon>
        <taxon>aphid secondary symbionts</taxon>
        <taxon>Candidatus Regiella</taxon>
    </lineage>
</organism>
<dbReference type="Gene3D" id="1.10.3470.10">
    <property type="entry name" value="ABC transporter involved in vitamin B12 uptake, BtuC"/>
    <property type="match status" value="1"/>
</dbReference>
<dbReference type="InterPro" id="IPR000522">
    <property type="entry name" value="ABC_transptr_permease_BtuC"/>
</dbReference>
<keyword evidence="9" id="KW-1185">Reference proteome</keyword>
<dbReference type="AlphaFoldDB" id="G2GXK7"/>
<keyword evidence="4" id="KW-1003">Cell membrane</keyword>
<proteinExistence type="inferred from homology"/>
<evidence type="ECO:0000256" key="7">
    <source>
        <dbReference type="ARBA" id="ARBA00023136"/>
    </source>
</evidence>
<dbReference type="EMBL" id="AGCA01000107">
    <property type="protein sequence ID" value="EGY29527.1"/>
    <property type="molecule type" value="Genomic_DNA"/>
</dbReference>
<dbReference type="GO" id="GO:0022857">
    <property type="term" value="F:transmembrane transporter activity"/>
    <property type="evidence" value="ECO:0007669"/>
    <property type="project" value="InterPro"/>
</dbReference>
<protein>
    <submittedName>
        <fullName evidence="8">ABC-type cobalamin transport system, permease component</fullName>
    </submittedName>
</protein>
<sequence length="55" mass="5160">GGAVMQALFNNPLAEPGLLGVANGAAVASMLTLLLSDGLLPQGVLSLSAIGGAGA</sequence>
<gene>
    <name evidence="8" type="ORF">Rin_00004990</name>
</gene>
<keyword evidence="7" id="KW-0472">Membrane</keyword>
<keyword evidence="3" id="KW-0813">Transport</keyword>
<evidence type="ECO:0000313" key="9">
    <source>
        <dbReference type="Proteomes" id="UP000004116"/>
    </source>
</evidence>
<keyword evidence="6" id="KW-1133">Transmembrane helix</keyword>
<dbReference type="Proteomes" id="UP000004116">
    <property type="component" value="Unassembled WGS sequence"/>
</dbReference>
<dbReference type="GO" id="GO:0005886">
    <property type="term" value="C:plasma membrane"/>
    <property type="evidence" value="ECO:0007669"/>
    <property type="project" value="UniProtKB-SubCell"/>
</dbReference>
<comment type="caution">
    <text evidence="8">The sequence shown here is derived from an EMBL/GenBank/DDBJ whole genome shotgun (WGS) entry which is preliminary data.</text>
</comment>
<evidence type="ECO:0000256" key="1">
    <source>
        <dbReference type="ARBA" id="ARBA00004651"/>
    </source>
</evidence>
<comment type="subcellular location">
    <subcellularLocation>
        <location evidence="1">Cell membrane</location>
        <topology evidence="1">Multi-pass membrane protein</topology>
    </subcellularLocation>
</comment>
<reference evidence="8 9" key="1">
    <citation type="journal article" date="2012" name="Genome Res.">
        <title>Genomic basis of endosymbiont-conferred protection against an insect parasitoid.</title>
        <authorList>
            <person name="Hansen A.K."/>
            <person name="Vorburger C."/>
            <person name="Moran N.A."/>
        </authorList>
    </citation>
    <scope>NUCLEOTIDE SEQUENCE [LARGE SCALE GENOMIC DNA]</scope>
    <source>
        <strain evidence="9">R5.15</strain>
    </source>
</reference>
<evidence type="ECO:0000256" key="3">
    <source>
        <dbReference type="ARBA" id="ARBA00022448"/>
    </source>
</evidence>
<dbReference type="SUPFAM" id="SSF81345">
    <property type="entry name" value="ABC transporter involved in vitamin B12 uptake, BtuC"/>
    <property type="match status" value="1"/>
</dbReference>
<accession>G2GXK7</accession>
<feature type="non-terminal residue" evidence="8">
    <location>
        <position position="1"/>
    </location>
</feature>
<keyword evidence="5" id="KW-0812">Transmembrane</keyword>
<evidence type="ECO:0000256" key="2">
    <source>
        <dbReference type="ARBA" id="ARBA00007935"/>
    </source>
</evidence>
<evidence type="ECO:0000256" key="6">
    <source>
        <dbReference type="ARBA" id="ARBA00022989"/>
    </source>
</evidence>
<name>G2GXK7_9ENTR</name>